<dbReference type="SUPFAM" id="SSF48350">
    <property type="entry name" value="GTPase activation domain, GAP"/>
    <property type="match status" value="1"/>
</dbReference>
<keyword evidence="4" id="KW-0963">Cytoplasm</keyword>
<evidence type="ECO:0008006" key="12">
    <source>
        <dbReference type="Google" id="ProtNLM"/>
    </source>
</evidence>
<dbReference type="PROSITE" id="PS50002">
    <property type="entry name" value="SH3"/>
    <property type="match status" value="1"/>
</dbReference>
<dbReference type="InterPro" id="IPR004148">
    <property type="entry name" value="BAR_dom"/>
</dbReference>
<dbReference type="SUPFAM" id="SSF103657">
    <property type="entry name" value="BAR/IMD domain-like"/>
    <property type="match status" value="1"/>
</dbReference>
<dbReference type="InterPro" id="IPR027267">
    <property type="entry name" value="AH/BAR_dom_sf"/>
</dbReference>
<dbReference type="FunFam" id="1.20.1270.60:FF:000001">
    <property type="entry name" value="Rho GTPase-activating protein 26"/>
    <property type="match status" value="1"/>
</dbReference>
<dbReference type="PANTHER" id="PTHR12552">
    <property type="entry name" value="OLIGOPHRENIN 1"/>
    <property type="match status" value="1"/>
</dbReference>
<dbReference type="Pfam" id="PF00620">
    <property type="entry name" value="RhoGAP"/>
    <property type="match status" value="1"/>
</dbReference>
<comment type="caution">
    <text evidence="10">The sequence shown here is derived from an EMBL/GenBank/DDBJ whole genome shotgun (WGS) entry which is preliminary data.</text>
</comment>
<comment type="subcellular location">
    <subcellularLocation>
        <location evidence="1">Cytoplasm</location>
    </subcellularLocation>
</comment>
<dbReference type="InterPro" id="IPR047225">
    <property type="entry name" value="PH_GRAF"/>
</dbReference>
<dbReference type="EMBL" id="VXIV02001532">
    <property type="protein sequence ID" value="KAF6032167.1"/>
    <property type="molecule type" value="Genomic_DNA"/>
</dbReference>
<gene>
    <name evidence="10" type="ORF">EB796_009523</name>
</gene>
<dbReference type="InterPro" id="IPR047234">
    <property type="entry name" value="GRAF_fam"/>
</dbReference>
<dbReference type="OrthoDB" id="3183924at2759"/>
<accession>A0A7J7K1U5</accession>
<evidence type="ECO:0000256" key="5">
    <source>
        <dbReference type="PROSITE-ProRule" id="PRU00192"/>
    </source>
</evidence>
<feature type="domain" description="SH3" evidence="7">
    <location>
        <begin position="689"/>
        <end position="748"/>
    </location>
</feature>
<feature type="domain" description="Rho-GAP" evidence="9">
    <location>
        <begin position="391"/>
        <end position="577"/>
    </location>
</feature>
<dbReference type="GO" id="GO:0005096">
    <property type="term" value="F:GTPase activator activity"/>
    <property type="evidence" value="ECO:0007669"/>
    <property type="project" value="UniProtKB-KW"/>
</dbReference>
<dbReference type="FunFam" id="2.30.30.40:FF:000055">
    <property type="entry name" value="rho GTPase-activating protein 26 isoform X1"/>
    <property type="match status" value="1"/>
</dbReference>
<dbReference type="Gene3D" id="1.20.1270.60">
    <property type="entry name" value="Arfaptin homology (AH) domain/BAR domain"/>
    <property type="match status" value="1"/>
</dbReference>
<evidence type="ECO:0000259" key="7">
    <source>
        <dbReference type="PROSITE" id="PS50002"/>
    </source>
</evidence>
<dbReference type="CDD" id="cd11882">
    <property type="entry name" value="SH3_GRAF-like"/>
    <property type="match status" value="1"/>
</dbReference>
<keyword evidence="2 5" id="KW-0728">SH3 domain</keyword>
<evidence type="ECO:0000256" key="1">
    <source>
        <dbReference type="ARBA" id="ARBA00004496"/>
    </source>
</evidence>
<dbReference type="PANTHER" id="PTHR12552:SF1">
    <property type="entry name" value="RHO GTPASE-ACTIVATING PROTEIN GRAF"/>
    <property type="match status" value="1"/>
</dbReference>
<dbReference type="PROSITE" id="PS50238">
    <property type="entry name" value="RHOGAP"/>
    <property type="match status" value="1"/>
</dbReference>
<name>A0A7J7K1U5_BUGNE</name>
<dbReference type="PROSITE" id="PS50003">
    <property type="entry name" value="PH_DOMAIN"/>
    <property type="match status" value="1"/>
</dbReference>
<protein>
    <recommendedName>
        <fullName evidence="12">ARHGAP26</fullName>
    </recommendedName>
</protein>
<evidence type="ECO:0000256" key="6">
    <source>
        <dbReference type="SAM" id="MobiDB-lite"/>
    </source>
</evidence>
<dbReference type="Gene3D" id="1.10.555.10">
    <property type="entry name" value="Rho GTPase activation protein"/>
    <property type="match status" value="1"/>
</dbReference>
<evidence type="ECO:0000313" key="11">
    <source>
        <dbReference type="Proteomes" id="UP000593567"/>
    </source>
</evidence>
<dbReference type="FunFam" id="1.10.555.10:FF:000006">
    <property type="entry name" value="Rho GTPase activating protein 26"/>
    <property type="match status" value="1"/>
</dbReference>
<reference evidence="10" key="1">
    <citation type="submission" date="2020-06" db="EMBL/GenBank/DDBJ databases">
        <title>Draft genome of Bugula neritina, a colonial animal packing powerful symbionts and potential medicines.</title>
        <authorList>
            <person name="Rayko M."/>
        </authorList>
    </citation>
    <scope>NUCLEOTIDE SEQUENCE [LARGE SCALE GENOMIC DNA]</scope>
    <source>
        <strain evidence="10">Kwan_BN1</strain>
    </source>
</reference>
<dbReference type="Pfam" id="PF14604">
    <property type="entry name" value="SH3_9"/>
    <property type="match status" value="1"/>
</dbReference>
<evidence type="ECO:0000256" key="2">
    <source>
        <dbReference type="ARBA" id="ARBA00022443"/>
    </source>
</evidence>
<feature type="compositionally biased region" description="Low complexity" evidence="6">
    <location>
        <begin position="667"/>
        <end position="679"/>
    </location>
</feature>
<dbReference type="Pfam" id="PF00169">
    <property type="entry name" value="PH"/>
    <property type="match status" value="1"/>
</dbReference>
<dbReference type="GO" id="GO:0007165">
    <property type="term" value="P:signal transduction"/>
    <property type="evidence" value="ECO:0007669"/>
    <property type="project" value="InterPro"/>
</dbReference>
<dbReference type="Gene3D" id="2.30.29.30">
    <property type="entry name" value="Pleckstrin-homology domain (PH domain)/Phosphotyrosine-binding domain (PTB)"/>
    <property type="match status" value="1"/>
</dbReference>
<feature type="region of interest" description="Disordered" evidence="6">
    <location>
        <begin position="604"/>
        <end position="687"/>
    </location>
</feature>
<keyword evidence="11" id="KW-1185">Reference proteome</keyword>
<sequence length="748" mass="85003">MVLQALEFSDCILDSPHFRERLYAHEKELDNTSKVIKKIIQEGKDLIHAAKTYAKAQRSFAQTLLDFKFETIGSQQTDEEIVISKSLKTFGELITSIEEARDTMMEKVKETFVDKLEEFRKSHIVSAKDERKRFEKTTKQYCTALEKHLSLKPGKSAEGQIQESDSTIESEKGQFHKEAMAYVMKLQEVHERKKFEFVEILLAFMCGWKTFYHQGYEIGQEMEPYLSDLGVKLNKTRDNFESTRDEASQLMNKMALKPTPDGPISTNKMFTRQGYLFAMEKKALGTVSWSKYFCSYQKEAKIFTMIPFHQTTSNAGKLNLTPDTMVLSSCVRRASESIERRFCFDITIVDRPAGMTLQALSDQDRQDWLEAMDGKEPVYAQPVLSKDNQEYSLDSVGFTFVHKCVDGVESRGLKDQGLYRVVGVNSKVNKLMLHGLDPKRIDKLNLSDPSSEYEVKTITSALKNYFRKLSEPVMTFKLHQKLMSAAKLENKQRRVDEIGNIVRQLPTQNFKVLSFLIGHLRNVAADSDQNMMGVSNLSVCFGPTLLRPEEETVAAIMDIKFCNLVVEILIANYEMIFSKERTTNGLSAESAKVVESTTSQQQQLYCEESVENSHLKPDRPELYGSKQPIYSNRTPATPNNHRPNNQVVTPSQAYNVLRGPMSKSYDSNSPARNSSYSPPSSVPGPGAPLINRRVRALYACEAENESELSFEISDIIYNVRESREPGWLEGTLNGKTGLLPANYVEYIP</sequence>
<dbReference type="Pfam" id="PF16746">
    <property type="entry name" value="BAR_3"/>
    <property type="match status" value="1"/>
</dbReference>
<evidence type="ECO:0000259" key="8">
    <source>
        <dbReference type="PROSITE" id="PS50003"/>
    </source>
</evidence>
<evidence type="ECO:0000256" key="4">
    <source>
        <dbReference type="ARBA" id="ARBA00022490"/>
    </source>
</evidence>
<evidence type="ECO:0000313" key="10">
    <source>
        <dbReference type="EMBL" id="KAF6032167.1"/>
    </source>
</evidence>
<feature type="compositionally biased region" description="Polar residues" evidence="6">
    <location>
        <begin position="628"/>
        <end position="654"/>
    </location>
</feature>
<keyword evidence="3" id="KW-0343">GTPase activation</keyword>
<dbReference type="InterPro" id="IPR001452">
    <property type="entry name" value="SH3_domain"/>
</dbReference>
<evidence type="ECO:0000259" key="9">
    <source>
        <dbReference type="PROSITE" id="PS50238"/>
    </source>
</evidence>
<dbReference type="GO" id="GO:0005829">
    <property type="term" value="C:cytosol"/>
    <property type="evidence" value="ECO:0007669"/>
    <property type="project" value="UniProtKB-ARBA"/>
</dbReference>
<dbReference type="InterPro" id="IPR000198">
    <property type="entry name" value="RhoGAP_dom"/>
</dbReference>
<dbReference type="SMART" id="SM00326">
    <property type="entry name" value="SH3"/>
    <property type="match status" value="1"/>
</dbReference>
<dbReference type="AlphaFoldDB" id="A0A7J7K1U5"/>
<dbReference type="Gene3D" id="2.30.30.40">
    <property type="entry name" value="SH3 Domains"/>
    <property type="match status" value="1"/>
</dbReference>
<dbReference type="InterPro" id="IPR001849">
    <property type="entry name" value="PH_domain"/>
</dbReference>
<proteinExistence type="predicted"/>
<dbReference type="CDD" id="cd01249">
    <property type="entry name" value="BAR-PH_GRAF_family"/>
    <property type="match status" value="1"/>
</dbReference>
<dbReference type="Proteomes" id="UP000593567">
    <property type="component" value="Unassembled WGS sequence"/>
</dbReference>
<dbReference type="SMART" id="SM00324">
    <property type="entry name" value="RhoGAP"/>
    <property type="match status" value="1"/>
</dbReference>
<dbReference type="InterPro" id="IPR036028">
    <property type="entry name" value="SH3-like_dom_sf"/>
</dbReference>
<feature type="domain" description="PH" evidence="8">
    <location>
        <begin position="269"/>
        <end position="377"/>
    </location>
</feature>
<feature type="compositionally biased region" description="Basic and acidic residues" evidence="6">
    <location>
        <begin position="611"/>
        <end position="621"/>
    </location>
</feature>
<organism evidence="10 11">
    <name type="scientific">Bugula neritina</name>
    <name type="common">Brown bryozoan</name>
    <name type="synonym">Sertularia neritina</name>
    <dbReference type="NCBI Taxonomy" id="10212"/>
    <lineage>
        <taxon>Eukaryota</taxon>
        <taxon>Metazoa</taxon>
        <taxon>Spiralia</taxon>
        <taxon>Lophotrochozoa</taxon>
        <taxon>Bryozoa</taxon>
        <taxon>Gymnolaemata</taxon>
        <taxon>Cheilostomatida</taxon>
        <taxon>Flustrina</taxon>
        <taxon>Buguloidea</taxon>
        <taxon>Bugulidae</taxon>
        <taxon>Bugula</taxon>
    </lineage>
</organism>
<dbReference type="InterPro" id="IPR008936">
    <property type="entry name" value="Rho_GTPase_activation_prot"/>
</dbReference>
<dbReference type="InterPro" id="IPR011993">
    <property type="entry name" value="PH-like_dom_sf"/>
</dbReference>
<dbReference type="SUPFAM" id="SSF50044">
    <property type="entry name" value="SH3-domain"/>
    <property type="match status" value="1"/>
</dbReference>
<dbReference type="SUPFAM" id="SSF50729">
    <property type="entry name" value="PH domain-like"/>
    <property type="match status" value="1"/>
</dbReference>
<evidence type="ECO:0000256" key="3">
    <source>
        <dbReference type="ARBA" id="ARBA00022468"/>
    </source>
</evidence>